<keyword evidence="9" id="KW-1185">Reference proteome</keyword>
<keyword evidence="5 6" id="KW-0472">Membrane</keyword>
<keyword evidence="4 6" id="KW-1133">Transmembrane helix</keyword>
<dbReference type="Proteomes" id="UP001589830">
    <property type="component" value="Unassembled WGS sequence"/>
</dbReference>
<comment type="caution">
    <text evidence="8">The sequence shown here is derived from an EMBL/GenBank/DDBJ whole genome shotgun (WGS) entry which is preliminary data.</text>
</comment>
<evidence type="ECO:0000256" key="6">
    <source>
        <dbReference type="SAM" id="Phobius"/>
    </source>
</evidence>
<feature type="transmembrane region" description="Helical" evidence="6">
    <location>
        <begin position="224"/>
        <end position="244"/>
    </location>
</feature>
<proteinExistence type="predicted"/>
<reference evidence="8 9" key="1">
    <citation type="submission" date="2024-09" db="EMBL/GenBank/DDBJ databases">
        <authorList>
            <person name="Sun Q."/>
            <person name="Mori K."/>
        </authorList>
    </citation>
    <scope>NUCLEOTIDE SEQUENCE [LARGE SCALE GENOMIC DNA]</scope>
    <source>
        <strain evidence="8 9">NCAIM B.02340</strain>
    </source>
</reference>
<evidence type="ECO:0000259" key="7">
    <source>
        <dbReference type="PROSITE" id="PS50850"/>
    </source>
</evidence>
<protein>
    <submittedName>
        <fullName evidence="8">MFS transporter</fullName>
    </submittedName>
</protein>
<dbReference type="PANTHER" id="PTHR23501">
    <property type="entry name" value="MAJOR FACILITATOR SUPERFAMILY"/>
    <property type="match status" value="1"/>
</dbReference>
<evidence type="ECO:0000256" key="3">
    <source>
        <dbReference type="ARBA" id="ARBA00022692"/>
    </source>
</evidence>
<organism evidence="8 9">
    <name type="scientific">Thermus composti</name>
    <dbReference type="NCBI Taxonomy" id="532059"/>
    <lineage>
        <taxon>Bacteria</taxon>
        <taxon>Thermotogati</taxon>
        <taxon>Deinococcota</taxon>
        <taxon>Deinococci</taxon>
        <taxon>Thermales</taxon>
        <taxon>Thermaceae</taxon>
        <taxon>Thermus</taxon>
    </lineage>
</organism>
<dbReference type="InterPro" id="IPR036259">
    <property type="entry name" value="MFS_trans_sf"/>
</dbReference>
<dbReference type="InterPro" id="IPR020846">
    <property type="entry name" value="MFS_dom"/>
</dbReference>
<dbReference type="PROSITE" id="PS50850">
    <property type="entry name" value="MFS"/>
    <property type="match status" value="1"/>
</dbReference>
<comment type="subcellular location">
    <subcellularLocation>
        <location evidence="1">Endomembrane system</location>
        <topology evidence="1">Multi-pass membrane protein</topology>
    </subcellularLocation>
</comment>
<evidence type="ECO:0000256" key="5">
    <source>
        <dbReference type="ARBA" id="ARBA00023136"/>
    </source>
</evidence>
<sequence length="297" mass="30727">MGGLIATYASWRWVFYLNLPFGLAAAYLVAGAYRDGPRARGKLALGPALAFAAASGLAILGLEGASPLALVGLFLLLPAFRYQAKGDPPLLPPLLREPIPRVAFLGNLLAGAAYFGSVAYVPLFAHARGAGPTTQGLLLTPMTVGWTLASIAASRILLRAGVGRLTLLGFGLLTLGLLGYALAPGWPLILAAPFGFLAGVGMGFSMLTLLLAAQERTPKEELGALTSALVFARSLSGAAGVALLRGVLGERIQSTGTVLAHALGQAFLLASALAFTAFLLAWRLLRERGLEAGRPRG</sequence>
<evidence type="ECO:0000313" key="8">
    <source>
        <dbReference type="EMBL" id="MFC0594983.1"/>
    </source>
</evidence>
<dbReference type="SUPFAM" id="SSF103473">
    <property type="entry name" value="MFS general substrate transporter"/>
    <property type="match status" value="1"/>
</dbReference>
<dbReference type="EMBL" id="JBHLTW010000006">
    <property type="protein sequence ID" value="MFC0594983.1"/>
    <property type="molecule type" value="Genomic_DNA"/>
</dbReference>
<keyword evidence="3 6" id="KW-0812">Transmembrane</keyword>
<dbReference type="Gene3D" id="1.20.1250.20">
    <property type="entry name" value="MFS general substrate transporter like domains"/>
    <property type="match status" value="1"/>
</dbReference>
<gene>
    <name evidence="8" type="ORF">ACFFFP_02150</name>
</gene>
<evidence type="ECO:0000256" key="1">
    <source>
        <dbReference type="ARBA" id="ARBA00004127"/>
    </source>
</evidence>
<evidence type="ECO:0000313" key="9">
    <source>
        <dbReference type="Proteomes" id="UP001589830"/>
    </source>
</evidence>
<dbReference type="PANTHER" id="PTHR23501:SF191">
    <property type="entry name" value="VACUOLAR BASIC AMINO ACID TRANSPORTER 4"/>
    <property type="match status" value="1"/>
</dbReference>
<feature type="transmembrane region" description="Helical" evidence="6">
    <location>
        <begin position="165"/>
        <end position="183"/>
    </location>
</feature>
<dbReference type="RefSeq" id="WP_188845717.1">
    <property type="nucleotide sequence ID" value="NZ_BMPJ01000003.1"/>
</dbReference>
<feature type="domain" description="Major facilitator superfamily (MFS) profile" evidence="7">
    <location>
        <begin position="1"/>
        <end position="289"/>
    </location>
</feature>
<feature type="transmembrane region" description="Helical" evidence="6">
    <location>
        <begin position="104"/>
        <end position="125"/>
    </location>
</feature>
<feature type="transmembrane region" description="Helical" evidence="6">
    <location>
        <begin position="137"/>
        <end position="158"/>
    </location>
</feature>
<feature type="transmembrane region" description="Helical" evidence="6">
    <location>
        <begin position="13"/>
        <end position="31"/>
    </location>
</feature>
<dbReference type="Pfam" id="PF07690">
    <property type="entry name" value="MFS_1"/>
    <property type="match status" value="1"/>
</dbReference>
<feature type="transmembrane region" description="Helical" evidence="6">
    <location>
        <begin position="264"/>
        <end position="285"/>
    </location>
</feature>
<dbReference type="InterPro" id="IPR011701">
    <property type="entry name" value="MFS"/>
</dbReference>
<evidence type="ECO:0000256" key="4">
    <source>
        <dbReference type="ARBA" id="ARBA00022989"/>
    </source>
</evidence>
<keyword evidence="2" id="KW-0813">Transport</keyword>
<accession>A0ABV6Q124</accession>
<evidence type="ECO:0000256" key="2">
    <source>
        <dbReference type="ARBA" id="ARBA00022448"/>
    </source>
</evidence>
<name>A0ABV6Q124_9DEIN</name>
<feature type="transmembrane region" description="Helical" evidence="6">
    <location>
        <begin position="189"/>
        <end position="212"/>
    </location>
</feature>
<feature type="transmembrane region" description="Helical" evidence="6">
    <location>
        <begin position="43"/>
        <end position="62"/>
    </location>
</feature>